<evidence type="ECO:0000313" key="2">
    <source>
        <dbReference type="EMBL" id="KAK4218959.1"/>
    </source>
</evidence>
<name>A0AAN6YGN4_9PEZI</name>
<protein>
    <recommendedName>
        <fullName evidence="1">F-box domain-containing protein</fullName>
    </recommendedName>
</protein>
<organism evidence="2 3">
    <name type="scientific">Rhypophila decipiens</name>
    <dbReference type="NCBI Taxonomy" id="261697"/>
    <lineage>
        <taxon>Eukaryota</taxon>
        <taxon>Fungi</taxon>
        <taxon>Dikarya</taxon>
        <taxon>Ascomycota</taxon>
        <taxon>Pezizomycotina</taxon>
        <taxon>Sordariomycetes</taxon>
        <taxon>Sordariomycetidae</taxon>
        <taxon>Sordariales</taxon>
        <taxon>Naviculisporaceae</taxon>
        <taxon>Rhypophila</taxon>
    </lineage>
</organism>
<feature type="domain" description="F-box" evidence="1">
    <location>
        <begin position="58"/>
        <end position="96"/>
    </location>
</feature>
<dbReference type="AlphaFoldDB" id="A0AAN6YGN4"/>
<evidence type="ECO:0000259" key="1">
    <source>
        <dbReference type="Pfam" id="PF00646"/>
    </source>
</evidence>
<dbReference type="InterPro" id="IPR036047">
    <property type="entry name" value="F-box-like_dom_sf"/>
</dbReference>
<comment type="caution">
    <text evidence="2">The sequence shown here is derived from an EMBL/GenBank/DDBJ whole genome shotgun (WGS) entry which is preliminary data.</text>
</comment>
<reference evidence="2" key="2">
    <citation type="submission" date="2023-05" db="EMBL/GenBank/DDBJ databases">
        <authorList>
            <consortium name="Lawrence Berkeley National Laboratory"/>
            <person name="Steindorff A."/>
            <person name="Hensen N."/>
            <person name="Bonometti L."/>
            <person name="Westerberg I."/>
            <person name="Brannstrom I.O."/>
            <person name="Guillou S."/>
            <person name="Cros-Aarteil S."/>
            <person name="Calhoun S."/>
            <person name="Haridas S."/>
            <person name="Kuo A."/>
            <person name="Mondo S."/>
            <person name="Pangilinan J."/>
            <person name="Riley R."/>
            <person name="Labutti K."/>
            <person name="Andreopoulos B."/>
            <person name="Lipzen A."/>
            <person name="Chen C."/>
            <person name="Yanf M."/>
            <person name="Daum C."/>
            <person name="Ng V."/>
            <person name="Clum A."/>
            <person name="Ohm R."/>
            <person name="Martin F."/>
            <person name="Silar P."/>
            <person name="Natvig D."/>
            <person name="Lalanne C."/>
            <person name="Gautier V."/>
            <person name="Ament-Velasquez S.L."/>
            <person name="Kruys A."/>
            <person name="Hutchinson M.I."/>
            <person name="Powell A.J."/>
            <person name="Barry K."/>
            <person name="Miller A.N."/>
            <person name="Grigoriev I.V."/>
            <person name="Debuchy R."/>
            <person name="Gladieux P."/>
            <person name="Thoren M.H."/>
            <person name="Johannesson H."/>
        </authorList>
    </citation>
    <scope>NUCLEOTIDE SEQUENCE</scope>
    <source>
        <strain evidence="2">PSN293</strain>
    </source>
</reference>
<dbReference type="Proteomes" id="UP001301769">
    <property type="component" value="Unassembled WGS sequence"/>
</dbReference>
<keyword evidence="3" id="KW-1185">Reference proteome</keyword>
<proteinExistence type="predicted"/>
<sequence>MTIKVRGSTGCEPGCRVNIDYSPGSVQAPHGDTTTAAETHPFTAPILHNTTRSPLAGLAEDVIIHILHHADDVDLLCLRRTCRTMRRLISRPKFGHLQNSVKRNYLNEKVPEMSRSRLRILLRKDMYCEECRTVDGEAERRLREESLYCCGCRRSHPVGLFSYKQRRETDKNRICIGREGHIRACQHLTISWADIDAFWASKSRRGQPLKLFCDHPSRMSPFSSHPYNGRVTIMIGEGLDPGDRRWFGRFRYRYRLMVRWNTHVMIPRLGQSNSVDISDISDRIAWLRGNAGSHIFQDQLGKFPSELRIFDPNTCDCIKLPSPPPGISWNWSFPGQTYTWNCPKHSGKKLDPPTCISWGMKMQDNDNY</sequence>
<dbReference type="SUPFAM" id="SSF81383">
    <property type="entry name" value="F-box domain"/>
    <property type="match status" value="1"/>
</dbReference>
<accession>A0AAN6YGN4</accession>
<dbReference type="CDD" id="cd09917">
    <property type="entry name" value="F-box_SF"/>
    <property type="match status" value="1"/>
</dbReference>
<evidence type="ECO:0000313" key="3">
    <source>
        <dbReference type="Proteomes" id="UP001301769"/>
    </source>
</evidence>
<dbReference type="EMBL" id="MU858050">
    <property type="protein sequence ID" value="KAK4218959.1"/>
    <property type="molecule type" value="Genomic_DNA"/>
</dbReference>
<reference evidence="2" key="1">
    <citation type="journal article" date="2023" name="Mol. Phylogenet. Evol.">
        <title>Genome-scale phylogeny and comparative genomics of the fungal order Sordariales.</title>
        <authorList>
            <person name="Hensen N."/>
            <person name="Bonometti L."/>
            <person name="Westerberg I."/>
            <person name="Brannstrom I.O."/>
            <person name="Guillou S."/>
            <person name="Cros-Aarteil S."/>
            <person name="Calhoun S."/>
            <person name="Haridas S."/>
            <person name="Kuo A."/>
            <person name="Mondo S."/>
            <person name="Pangilinan J."/>
            <person name="Riley R."/>
            <person name="LaButti K."/>
            <person name="Andreopoulos B."/>
            <person name="Lipzen A."/>
            <person name="Chen C."/>
            <person name="Yan M."/>
            <person name="Daum C."/>
            <person name="Ng V."/>
            <person name="Clum A."/>
            <person name="Steindorff A."/>
            <person name="Ohm R.A."/>
            <person name="Martin F."/>
            <person name="Silar P."/>
            <person name="Natvig D.O."/>
            <person name="Lalanne C."/>
            <person name="Gautier V."/>
            <person name="Ament-Velasquez S.L."/>
            <person name="Kruys A."/>
            <person name="Hutchinson M.I."/>
            <person name="Powell A.J."/>
            <person name="Barry K."/>
            <person name="Miller A.N."/>
            <person name="Grigoriev I.V."/>
            <person name="Debuchy R."/>
            <person name="Gladieux P."/>
            <person name="Hiltunen Thoren M."/>
            <person name="Johannesson H."/>
        </authorList>
    </citation>
    <scope>NUCLEOTIDE SEQUENCE</scope>
    <source>
        <strain evidence="2">PSN293</strain>
    </source>
</reference>
<dbReference type="InterPro" id="IPR001810">
    <property type="entry name" value="F-box_dom"/>
</dbReference>
<gene>
    <name evidence="2" type="ORF">QBC37DRAFT_382993</name>
</gene>
<dbReference type="Pfam" id="PF00646">
    <property type="entry name" value="F-box"/>
    <property type="match status" value="1"/>
</dbReference>